<comment type="caution">
    <text evidence="2">The sequence shown here is derived from an EMBL/GenBank/DDBJ whole genome shotgun (WGS) entry which is preliminary data.</text>
</comment>
<evidence type="ECO:0000313" key="2">
    <source>
        <dbReference type="EMBL" id="GAA4178447.1"/>
    </source>
</evidence>
<evidence type="ECO:0000256" key="1">
    <source>
        <dbReference type="SAM" id="MobiDB-lite"/>
    </source>
</evidence>
<feature type="region of interest" description="Disordered" evidence="1">
    <location>
        <begin position="78"/>
        <end position="97"/>
    </location>
</feature>
<protein>
    <submittedName>
        <fullName evidence="2">Uncharacterized protein</fullName>
    </submittedName>
</protein>
<proteinExistence type="predicted"/>
<feature type="compositionally biased region" description="Basic and acidic residues" evidence="1">
    <location>
        <begin position="87"/>
        <end position="97"/>
    </location>
</feature>
<reference evidence="3" key="1">
    <citation type="journal article" date="2019" name="Int. J. Syst. Evol. Microbiol.">
        <title>The Global Catalogue of Microorganisms (GCM) 10K type strain sequencing project: providing services to taxonomists for standard genome sequencing and annotation.</title>
        <authorList>
            <consortium name="The Broad Institute Genomics Platform"/>
            <consortium name="The Broad Institute Genome Sequencing Center for Infectious Disease"/>
            <person name="Wu L."/>
            <person name="Ma J."/>
        </authorList>
    </citation>
    <scope>NUCLEOTIDE SEQUENCE [LARGE SCALE GENOMIC DNA]</scope>
    <source>
        <strain evidence="3">JCM 17591</strain>
    </source>
</reference>
<accession>A0ABP8A5P9</accession>
<gene>
    <name evidence="2" type="ORF">GCM10022287_28780</name>
</gene>
<name>A0ABP8A5P9_9MICO</name>
<evidence type="ECO:0000313" key="3">
    <source>
        <dbReference type="Proteomes" id="UP001501079"/>
    </source>
</evidence>
<dbReference type="Proteomes" id="UP001501079">
    <property type="component" value="Unassembled WGS sequence"/>
</dbReference>
<organism evidence="2 3">
    <name type="scientific">Gryllotalpicola koreensis</name>
    <dbReference type="NCBI Taxonomy" id="993086"/>
    <lineage>
        <taxon>Bacteria</taxon>
        <taxon>Bacillati</taxon>
        <taxon>Actinomycetota</taxon>
        <taxon>Actinomycetes</taxon>
        <taxon>Micrococcales</taxon>
        <taxon>Microbacteriaceae</taxon>
        <taxon>Gryllotalpicola</taxon>
    </lineage>
</organism>
<sequence>MSHTDAHVPLRVRVARGDIGCTEVHDHTDGVCDLPDPFTDEAWSHRRGHCHWEWRYDGHAVCSCWMRHGGYELRAERRRNRRRARRELHPERDRWNE</sequence>
<keyword evidence="3" id="KW-1185">Reference proteome</keyword>
<dbReference type="EMBL" id="BAABBW010000004">
    <property type="protein sequence ID" value="GAA4178447.1"/>
    <property type="molecule type" value="Genomic_DNA"/>
</dbReference>